<evidence type="ECO:0000313" key="2">
    <source>
        <dbReference type="EMBL" id="CAL5139724.1"/>
    </source>
</evidence>
<gene>
    <name evidence="2" type="ORF">CDAUBV1_LOCUS14884</name>
</gene>
<feature type="compositionally biased region" description="Polar residues" evidence="1">
    <location>
        <begin position="182"/>
        <end position="194"/>
    </location>
</feature>
<organism evidence="2 3">
    <name type="scientific">Calicophoron daubneyi</name>
    <name type="common">Rumen fluke</name>
    <name type="synonym">Paramphistomum daubneyi</name>
    <dbReference type="NCBI Taxonomy" id="300641"/>
    <lineage>
        <taxon>Eukaryota</taxon>
        <taxon>Metazoa</taxon>
        <taxon>Spiralia</taxon>
        <taxon>Lophotrochozoa</taxon>
        <taxon>Platyhelminthes</taxon>
        <taxon>Trematoda</taxon>
        <taxon>Digenea</taxon>
        <taxon>Plagiorchiida</taxon>
        <taxon>Pronocephalata</taxon>
        <taxon>Paramphistomoidea</taxon>
        <taxon>Paramphistomidae</taxon>
        <taxon>Calicophoron</taxon>
    </lineage>
</organism>
<feature type="region of interest" description="Disordered" evidence="1">
    <location>
        <begin position="432"/>
        <end position="458"/>
    </location>
</feature>
<name>A0AAV2TU48_CALDB</name>
<feature type="compositionally biased region" description="Low complexity" evidence="1">
    <location>
        <begin position="42"/>
        <end position="53"/>
    </location>
</feature>
<dbReference type="Proteomes" id="UP001497525">
    <property type="component" value="Unassembled WGS sequence"/>
</dbReference>
<reference evidence="2" key="1">
    <citation type="submission" date="2024-06" db="EMBL/GenBank/DDBJ databases">
        <authorList>
            <person name="Liu X."/>
            <person name="Lenzi L."/>
            <person name="Haldenby T S."/>
            <person name="Uol C."/>
        </authorList>
    </citation>
    <scope>NUCLEOTIDE SEQUENCE</scope>
</reference>
<dbReference type="EMBL" id="CAXLJL010000634">
    <property type="protein sequence ID" value="CAL5139724.1"/>
    <property type="molecule type" value="Genomic_DNA"/>
</dbReference>
<feature type="region of interest" description="Disordered" evidence="1">
    <location>
        <begin position="22"/>
        <end position="67"/>
    </location>
</feature>
<accession>A0AAV2TU48</accession>
<protein>
    <submittedName>
        <fullName evidence="2">Uncharacterized protein</fullName>
    </submittedName>
</protein>
<dbReference type="AlphaFoldDB" id="A0AAV2TU48"/>
<evidence type="ECO:0000313" key="3">
    <source>
        <dbReference type="Proteomes" id="UP001497525"/>
    </source>
</evidence>
<proteinExistence type="predicted"/>
<sequence>MSKKMEWRSGFRILRQLWKKIQPRKEPEKLDQMTDTPKLDLDLSIPSPSASSLSPPPPATSVSIEDQQNADEINSGEVLENGDQLGCEPELEVIPPDERISIHSECSSETTVTINTRPCSAHIPYRPIALFDRYVAIKEPKGTDRESTEEQKPVTSPEYYSVLAGKVVNSMTPPQNVIIDGNSKSDPHTQTPSSRTDEAMSAVNLSKKEERLPIPRRADIFQMINKPESSVVRERLRESAFSGFRRGKVAREYPYFVPESMYGQLRQEERLKEMRRELRAELETQLDCDVGREFFRRRHTYQTPVIPKAMLSSGTARILTMPLPLPTQIRLGIVRRPKRVQLCYWSQIRSFKIGKRRKISAARQNTLELEKLAKEHKAHVGTVLQLFRMAAHLMYNYTAEPNDENKQEKPSTEAPIYMDILEGLLVQFRKKARRKPQRQRGRSPGNRQQIRRSSSRVSDTVSLSKAALEGLNWREGLTTQGVRIADQMVGRSEEGFVRQLITLERLQLLTRLEETECVMDSAYELQYIMRSRSKPKRSRSCAAEWSLNSKSQPLPPLLKQRNKRGENRHIQTAPLIRKTNPNLLPTLALNSSNSTKYSSPMFRKRRVSNKISPKDLVTVSDKTPTTNLPTYFALPLLAELRKTGRNQTNGPTRRRQLAGNSQIITRTKKIRNPLNVDECGYAQPTMTSKLRSLKSARQNLGKLKSPRSVSTSF</sequence>
<feature type="compositionally biased region" description="Basic residues" evidence="1">
    <location>
        <begin position="432"/>
        <end position="441"/>
    </location>
</feature>
<feature type="compositionally biased region" description="Basic and acidic residues" evidence="1">
    <location>
        <begin position="23"/>
        <end position="41"/>
    </location>
</feature>
<evidence type="ECO:0000256" key="1">
    <source>
        <dbReference type="SAM" id="MobiDB-lite"/>
    </source>
</evidence>
<comment type="caution">
    <text evidence="2">The sequence shown here is derived from an EMBL/GenBank/DDBJ whole genome shotgun (WGS) entry which is preliminary data.</text>
</comment>
<feature type="region of interest" description="Disordered" evidence="1">
    <location>
        <begin position="174"/>
        <end position="208"/>
    </location>
</feature>